<feature type="transmembrane region" description="Helical" evidence="1">
    <location>
        <begin position="199"/>
        <end position="219"/>
    </location>
</feature>
<dbReference type="EMBL" id="FWXD01000014">
    <property type="protein sequence ID" value="SMC26505.1"/>
    <property type="molecule type" value="Genomic_DNA"/>
</dbReference>
<feature type="transmembrane region" description="Helical" evidence="1">
    <location>
        <begin position="317"/>
        <end position="347"/>
    </location>
</feature>
<accession>A0A1W1XRM4</accession>
<organism evidence="2 3">
    <name type="scientific">Andreprevotia lacus DSM 23236</name>
    <dbReference type="NCBI Taxonomy" id="1121001"/>
    <lineage>
        <taxon>Bacteria</taxon>
        <taxon>Pseudomonadati</taxon>
        <taxon>Pseudomonadota</taxon>
        <taxon>Betaproteobacteria</taxon>
        <taxon>Neisseriales</taxon>
        <taxon>Chitinibacteraceae</taxon>
        <taxon>Andreprevotia</taxon>
    </lineage>
</organism>
<evidence type="ECO:0000313" key="2">
    <source>
        <dbReference type="EMBL" id="SMC26505.1"/>
    </source>
</evidence>
<dbReference type="Pfam" id="PF10060">
    <property type="entry name" value="DUF2298"/>
    <property type="match status" value="1"/>
</dbReference>
<feature type="transmembrane region" description="Helical" evidence="1">
    <location>
        <begin position="90"/>
        <end position="110"/>
    </location>
</feature>
<dbReference type="STRING" id="1121001.SAMN02745857_02508"/>
<keyword evidence="1" id="KW-0812">Transmembrane</keyword>
<feature type="transmembrane region" description="Helical" evidence="1">
    <location>
        <begin position="60"/>
        <end position="78"/>
    </location>
</feature>
<protein>
    <submittedName>
        <fullName evidence="2">Uncharacterized membrane protein</fullName>
    </submittedName>
</protein>
<feature type="transmembrane region" description="Helical" evidence="1">
    <location>
        <begin position="36"/>
        <end position="54"/>
    </location>
</feature>
<feature type="transmembrane region" description="Helical" evidence="1">
    <location>
        <begin position="6"/>
        <end position="24"/>
    </location>
</feature>
<dbReference type="InterPro" id="IPR018746">
    <property type="entry name" value="DUF2298"/>
</dbReference>
<feature type="transmembrane region" description="Helical" evidence="1">
    <location>
        <begin position="363"/>
        <end position="384"/>
    </location>
</feature>
<dbReference type="OrthoDB" id="5240958at2"/>
<keyword evidence="1" id="KW-0472">Membrane</keyword>
<proteinExistence type="predicted"/>
<feature type="transmembrane region" description="Helical" evidence="1">
    <location>
        <begin position="285"/>
        <end position="305"/>
    </location>
</feature>
<feature type="transmembrane region" description="Helical" evidence="1">
    <location>
        <begin position="467"/>
        <end position="485"/>
    </location>
</feature>
<feature type="transmembrane region" description="Helical" evidence="1">
    <location>
        <begin position="428"/>
        <end position="447"/>
    </location>
</feature>
<evidence type="ECO:0000313" key="3">
    <source>
        <dbReference type="Proteomes" id="UP000192761"/>
    </source>
</evidence>
<gene>
    <name evidence="2" type="ORF">SAMN02745857_02508</name>
</gene>
<dbReference type="AlphaFoldDB" id="A0A1W1XRM4"/>
<keyword evidence="1" id="KW-1133">Transmembrane helix</keyword>
<dbReference type="Proteomes" id="UP000192761">
    <property type="component" value="Unassembled WGS sequence"/>
</dbReference>
<feature type="transmembrane region" description="Helical" evidence="1">
    <location>
        <begin position="491"/>
        <end position="513"/>
    </location>
</feature>
<sequence>MSAIYYAFTLGLILLHFAAVSAFLSRWIASFHVARAAGILIFTLSCFFLEHLHGWGQLSWLWPISSAASAVVLWQNRTRLKDSGFVRAELVFWVFVAYGLFWKWIFPAVYPTSERVTDLFFIGNYMPGATLPPPDHWFPQRVFDYYYAFQHYGAALMGRIFNLKPGLAYNFAMPLLMGMTVALTWDFGSRFIKHTGWKVLLVATLMIGGTGATPFVHLVHQGDYSTWGEANNRMWGSARFIGLYDHDQANTPFAAKYFPKTEAPGTEASELPMEAFGYQYFLGDYHPPLAGFFLLALAIALIAMLETGVGLSRVNTAMLAFTVPATICSNTWVFPLQAILVAGWAIWRGDRKRSDGPHTDWPALFAGGLAAFVLLYPFLSFFAVKSLATPIKLVPMSDHSPWRPFLAQHWPMLLMIGIGLWRKETRRLATFFAIAFGLCFFISEMVFVDDPSGGKFERTNTTMKWWGWIWTGVLISLGSLLLGSASRAVRWVVGIALGITCYYVVDVANYMWYSKNPADYGKLYASSSYTNDPTMRDMFQYLTNAPDGLVMENMETDAFNDGVILSTFTLKPSVLGWPSHLMTWHGSVPEAWIARDAMRNFYNGTLPDARTWLIAHDVRYVAWKAKESANIAAWTKWQQELAPSYTWVNFSPAGQPPVGFWVRKR</sequence>
<reference evidence="2 3" key="1">
    <citation type="submission" date="2017-04" db="EMBL/GenBank/DDBJ databases">
        <authorList>
            <person name="Afonso C.L."/>
            <person name="Miller P.J."/>
            <person name="Scott M.A."/>
            <person name="Spackman E."/>
            <person name="Goraichik I."/>
            <person name="Dimitrov K.M."/>
            <person name="Suarez D.L."/>
            <person name="Swayne D.E."/>
        </authorList>
    </citation>
    <scope>NUCLEOTIDE SEQUENCE [LARGE SCALE GENOMIC DNA]</scope>
    <source>
        <strain evidence="2 3">DSM 23236</strain>
    </source>
</reference>
<keyword evidence="3" id="KW-1185">Reference proteome</keyword>
<name>A0A1W1XRM4_9NEIS</name>
<dbReference type="RefSeq" id="WP_084091148.1">
    <property type="nucleotide sequence ID" value="NZ_FWXD01000014.1"/>
</dbReference>
<feature type="transmembrane region" description="Helical" evidence="1">
    <location>
        <begin position="167"/>
        <end position="187"/>
    </location>
</feature>
<evidence type="ECO:0000256" key="1">
    <source>
        <dbReference type="SAM" id="Phobius"/>
    </source>
</evidence>